<protein>
    <submittedName>
        <fullName evidence="1">Uncharacterized protein</fullName>
    </submittedName>
</protein>
<dbReference type="Proteomes" id="UP000886998">
    <property type="component" value="Unassembled WGS sequence"/>
</dbReference>
<evidence type="ECO:0000313" key="1">
    <source>
        <dbReference type="EMBL" id="GFY48621.1"/>
    </source>
</evidence>
<organism evidence="1 2">
    <name type="scientific">Trichonephila inaurata madagascariensis</name>
    <dbReference type="NCBI Taxonomy" id="2747483"/>
    <lineage>
        <taxon>Eukaryota</taxon>
        <taxon>Metazoa</taxon>
        <taxon>Ecdysozoa</taxon>
        <taxon>Arthropoda</taxon>
        <taxon>Chelicerata</taxon>
        <taxon>Arachnida</taxon>
        <taxon>Araneae</taxon>
        <taxon>Araneomorphae</taxon>
        <taxon>Entelegynae</taxon>
        <taxon>Araneoidea</taxon>
        <taxon>Nephilidae</taxon>
        <taxon>Trichonephila</taxon>
        <taxon>Trichonephila inaurata</taxon>
    </lineage>
</organism>
<dbReference type="EMBL" id="BMAV01006558">
    <property type="protein sequence ID" value="GFY48621.1"/>
    <property type="molecule type" value="Genomic_DNA"/>
</dbReference>
<reference evidence="1" key="1">
    <citation type="submission" date="2020-08" db="EMBL/GenBank/DDBJ databases">
        <title>Multicomponent nature underlies the extraordinary mechanical properties of spider dragline silk.</title>
        <authorList>
            <person name="Kono N."/>
            <person name="Nakamura H."/>
            <person name="Mori M."/>
            <person name="Yoshida Y."/>
            <person name="Ohtoshi R."/>
            <person name="Malay A.D."/>
            <person name="Moran D.A.P."/>
            <person name="Tomita M."/>
            <person name="Numata K."/>
            <person name="Arakawa K."/>
        </authorList>
    </citation>
    <scope>NUCLEOTIDE SEQUENCE</scope>
</reference>
<accession>A0A8X6X9C0</accession>
<comment type="caution">
    <text evidence="1">The sequence shown here is derived from an EMBL/GenBank/DDBJ whole genome shotgun (WGS) entry which is preliminary data.</text>
</comment>
<gene>
    <name evidence="1" type="ORF">TNIN_207661</name>
</gene>
<evidence type="ECO:0000313" key="2">
    <source>
        <dbReference type="Proteomes" id="UP000886998"/>
    </source>
</evidence>
<name>A0A8X6X9C0_9ARAC</name>
<keyword evidence="2" id="KW-1185">Reference proteome</keyword>
<proteinExistence type="predicted"/>
<sequence>MFRYVVSKSRVEKRILCERYLRARVHLDACVMRGETESERINCPRLIEALCVLKCGNVLARVHLDNWSGNRRGGISKAKGTILLTGWRPLYLCLLKRIFEYFSLYQTNGHAKEFIALPVGQ</sequence>
<dbReference type="AlphaFoldDB" id="A0A8X6X9C0"/>